<evidence type="ECO:0000313" key="1">
    <source>
        <dbReference type="EMBL" id="MBH5142161.1"/>
    </source>
</evidence>
<dbReference type="RefSeq" id="WP_157770401.1">
    <property type="nucleotide sequence ID" value="NZ_JAECSB010000026.1"/>
</dbReference>
<gene>
    <name evidence="1" type="ORF">I3517_05975</name>
</gene>
<keyword evidence="2" id="KW-1185">Reference proteome</keyword>
<reference evidence="1 2" key="1">
    <citation type="submission" date="2020-12" db="EMBL/GenBank/DDBJ databases">
        <title>Draft genome sequence of furan degrading bacterial strain FUR100.</title>
        <authorList>
            <person name="Woiski C."/>
        </authorList>
    </citation>
    <scope>NUCLEOTIDE SEQUENCE [LARGE SCALE GENOMIC DNA]</scope>
    <source>
        <strain evidence="1 2">FUR100</strain>
    </source>
</reference>
<dbReference type="EMBL" id="JAECSB010000026">
    <property type="protein sequence ID" value="MBH5142161.1"/>
    <property type="molecule type" value="Genomic_DNA"/>
</dbReference>
<protein>
    <submittedName>
        <fullName evidence="1">Uncharacterized protein</fullName>
    </submittedName>
</protein>
<evidence type="ECO:0000313" key="2">
    <source>
        <dbReference type="Proteomes" id="UP000627573"/>
    </source>
</evidence>
<accession>A0A8I0ZMD1</accession>
<proteinExistence type="predicted"/>
<sequence length="51" mass="5153">MQLLDSEVVRRCAVTAAAAAAVCRSNGPGVVDGDAVTGKSFFLQDGGWPGT</sequence>
<comment type="caution">
    <text evidence="1">The sequence shown here is derived from an EMBL/GenBank/DDBJ whole genome shotgun (WGS) entry which is preliminary data.</text>
</comment>
<dbReference type="AlphaFoldDB" id="A0A8I0ZMD1"/>
<organism evidence="1 2">
    <name type="scientific">Rhodococcus erythropolis</name>
    <name type="common">Arthrobacter picolinophilus</name>
    <dbReference type="NCBI Taxonomy" id="1833"/>
    <lineage>
        <taxon>Bacteria</taxon>
        <taxon>Bacillati</taxon>
        <taxon>Actinomycetota</taxon>
        <taxon>Actinomycetes</taxon>
        <taxon>Mycobacteriales</taxon>
        <taxon>Nocardiaceae</taxon>
        <taxon>Rhodococcus</taxon>
        <taxon>Rhodococcus erythropolis group</taxon>
    </lineage>
</organism>
<name>A0A8I0ZMD1_RHOER</name>
<dbReference type="Proteomes" id="UP000627573">
    <property type="component" value="Unassembled WGS sequence"/>
</dbReference>